<evidence type="ECO:0000313" key="8">
    <source>
        <dbReference type="EMBL" id="MED6238777.1"/>
    </source>
</evidence>
<feature type="compositionally biased region" description="Basic and acidic residues" evidence="7">
    <location>
        <begin position="91"/>
        <end position="101"/>
    </location>
</feature>
<comment type="function">
    <text evidence="1">Plays an important role in the elongation step of protein synthesis.</text>
</comment>
<dbReference type="Pfam" id="PF00428">
    <property type="entry name" value="Ribosomal_60s"/>
    <property type="match status" value="1"/>
</dbReference>
<dbReference type="Proteomes" id="UP001345963">
    <property type="component" value="Unassembled WGS sequence"/>
</dbReference>
<evidence type="ECO:0000256" key="5">
    <source>
        <dbReference type="ARBA" id="ARBA00035301"/>
    </source>
</evidence>
<gene>
    <name evidence="8" type="ORF">ATANTOWER_029465</name>
</gene>
<comment type="similarity">
    <text evidence="2">Belongs to the eukaryotic ribosomal protein P1/P2 family.</text>
</comment>
<dbReference type="HAMAP" id="MF_01478">
    <property type="entry name" value="Ribosomal_L12_arch"/>
    <property type="match status" value="1"/>
</dbReference>
<organism evidence="8 9">
    <name type="scientific">Ataeniobius toweri</name>
    <dbReference type="NCBI Taxonomy" id="208326"/>
    <lineage>
        <taxon>Eukaryota</taxon>
        <taxon>Metazoa</taxon>
        <taxon>Chordata</taxon>
        <taxon>Craniata</taxon>
        <taxon>Vertebrata</taxon>
        <taxon>Euteleostomi</taxon>
        <taxon>Actinopterygii</taxon>
        <taxon>Neopterygii</taxon>
        <taxon>Teleostei</taxon>
        <taxon>Neoteleostei</taxon>
        <taxon>Acanthomorphata</taxon>
        <taxon>Ovalentaria</taxon>
        <taxon>Atherinomorphae</taxon>
        <taxon>Cyprinodontiformes</taxon>
        <taxon>Goodeidae</taxon>
        <taxon>Ataeniobius</taxon>
    </lineage>
</organism>
<feature type="region of interest" description="Disordered" evidence="7">
    <location>
        <begin position="75"/>
        <end position="109"/>
    </location>
</feature>
<dbReference type="InterPro" id="IPR044076">
    <property type="entry name" value="Ribosomal_P2"/>
</dbReference>
<evidence type="ECO:0000256" key="6">
    <source>
        <dbReference type="ARBA" id="ARBA00035443"/>
    </source>
</evidence>
<evidence type="ECO:0000256" key="1">
    <source>
        <dbReference type="ARBA" id="ARBA00003362"/>
    </source>
</evidence>
<evidence type="ECO:0000313" key="9">
    <source>
        <dbReference type="Proteomes" id="UP001345963"/>
    </source>
</evidence>
<comment type="caution">
    <text evidence="8">The sequence shown here is derived from an EMBL/GenBank/DDBJ whole genome shotgun (WGS) entry which is preliminary data.</text>
</comment>
<keyword evidence="9" id="KW-1185">Reference proteome</keyword>
<name>A0ABU7AKP8_9TELE</name>
<sequence>MRYVAAYLLAALGGNDNPEAKDIKKILDSVGIEADDTRLNKVVSELKGKNVNEVIATGYSKLASVPAGGAVAVASSAGAGSGGAAAPAAAVEEKKEEKKEESEESDDDMGFEVTLSNLISDLVCICCFYCHRNPNALRGVSQLYQRKSGDLLKRRPKSEP</sequence>
<evidence type="ECO:0000256" key="2">
    <source>
        <dbReference type="ARBA" id="ARBA00005436"/>
    </source>
</evidence>
<dbReference type="PANTHER" id="PTHR21141:SF5">
    <property type="entry name" value="LARGE RIBOSOMAL SUBUNIT PROTEIN P2"/>
    <property type="match status" value="1"/>
</dbReference>
<accession>A0ABU7AKP8</accession>
<protein>
    <recommendedName>
        <fullName evidence="5">Large ribosomal subunit protein P2</fullName>
    </recommendedName>
    <alternativeName>
        <fullName evidence="6">60S acidic ribosomal protein P2</fullName>
    </alternativeName>
</protein>
<dbReference type="InterPro" id="IPR038716">
    <property type="entry name" value="P1/P2_N_sf"/>
</dbReference>
<reference evidence="8 9" key="1">
    <citation type="submission" date="2021-07" db="EMBL/GenBank/DDBJ databases">
        <authorList>
            <person name="Palmer J.M."/>
        </authorList>
    </citation>
    <scope>NUCLEOTIDE SEQUENCE [LARGE SCALE GENOMIC DNA]</scope>
    <source>
        <strain evidence="8 9">AT_MEX2019</strain>
        <tissue evidence="8">Muscle</tissue>
    </source>
</reference>
<dbReference type="Gene3D" id="1.10.10.1410">
    <property type="match status" value="1"/>
</dbReference>
<dbReference type="InterPro" id="IPR027534">
    <property type="entry name" value="Ribosomal_P1/P2"/>
</dbReference>
<keyword evidence="4" id="KW-0687">Ribonucleoprotein</keyword>
<feature type="compositionally biased region" description="Low complexity" evidence="7">
    <location>
        <begin position="75"/>
        <end position="90"/>
    </location>
</feature>
<dbReference type="PANTHER" id="PTHR21141">
    <property type="entry name" value="60S ACIDIC RIBOSOMAL PROTEIN FAMILY MEMBER"/>
    <property type="match status" value="1"/>
</dbReference>
<evidence type="ECO:0000256" key="7">
    <source>
        <dbReference type="SAM" id="MobiDB-lite"/>
    </source>
</evidence>
<dbReference type="EMBL" id="JAHUTI010020433">
    <property type="protein sequence ID" value="MED6238777.1"/>
    <property type="molecule type" value="Genomic_DNA"/>
</dbReference>
<proteinExistence type="inferred from homology"/>
<keyword evidence="3" id="KW-0689">Ribosomal protein</keyword>
<evidence type="ECO:0000256" key="4">
    <source>
        <dbReference type="ARBA" id="ARBA00023274"/>
    </source>
</evidence>
<dbReference type="CDD" id="cd05833">
    <property type="entry name" value="Ribosomal_P2"/>
    <property type="match status" value="1"/>
</dbReference>
<evidence type="ECO:0000256" key="3">
    <source>
        <dbReference type="ARBA" id="ARBA00022980"/>
    </source>
</evidence>